<accession>A0A6A6VR48</accession>
<evidence type="ECO:0000313" key="2">
    <source>
        <dbReference type="EMBL" id="KAF2751741.1"/>
    </source>
</evidence>
<reference evidence="2" key="1">
    <citation type="journal article" date="2020" name="Stud. Mycol.">
        <title>101 Dothideomycetes genomes: a test case for predicting lifestyles and emergence of pathogens.</title>
        <authorList>
            <person name="Haridas S."/>
            <person name="Albert R."/>
            <person name="Binder M."/>
            <person name="Bloem J."/>
            <person name="Labutti K."/>
            <person name="Salamov A."/>
            <person name="Andreopoulos B."/>
            <person name="Baker S."/>
            <person name="Barry K."/>
            <person name="Bills G."/>
            <person name="Bluhm B."/>
            <person name="Cannon C."/>
            <person name="Castanera R."/>
            <person name="Culley D."/>
            <person name="Daum C."/>
            <person name="Ezra D."/>
            <person name="Gonzalez J."/>
            <person name="Henrissat B."/>
            <person name="Kuo A."/>
            <person name="Liang C."/>
            <person name="Lipzen A."/>
            <person name="Lutzoni F."/>
            <person name="Magnuson J."/>
            <person name="Mondo S."/>
            <person name="Nolan M."/>
            <person name="Ohm R."/>
            <person name="Pangilinan J."/>
            <person name="Park H.-J."/>
            <person name="Ramirez L."/>
            <person name="Alfaro M."/>
            <person name="Sun H."/>
            <person name="Tritt A."/>
            <person name="Yoshinaga Y."/>
            <person name="Zwiers L.-H."/>
            <person name="Turgeon B."/>
            <person name="Goodwin S."/>
            <person name="Spatafora J."/>
            <person name="Crous P."/>
            <person name="Grigoriev I."/>
        </authorList>
    </citation>
    <scope>NUCLEOTIDE SEQUENCE</scope>
    <source>
        <strain evidence="2">CBS 119925</strain>
    </source>
</reference>
<sequence>MATRFVADHRCDLFNLHLIYTNYIHFMFSILHQSRQINFASCYLILANAIFGTLMMPAPHGKLQQEASDHKCGKDLDLDSTAANGYMQTMSIAHVTRLAWRIEECVLIRIFHLAIVLSGQGDR</sequence>
<keyword evidence="1" id="KW-0472">Membrane</keyword>
<keyword evidence="1" id="KW-1133">Transmembrane helix</keyword>
<name>A0A6A6VR48_9PLEO</name>
<dbReference type="EMBL" id="MU006561">
    <property type="protein sequence ID" value="KAF2751741.1"/>
    <property type="molecule type" value="Genomic_DNA"/>
</dbReference>
<keyword evidence="1" id="KW-0812">Transmembrane</keyword>
<dbReference type="AlphaFoldDB" id="A0A6A6VR48"/>
<organism evidence="2 3">
    <name type="scientific">Sporormia fimetaria CBS 119925</name>
    <dbReference type="NCBI Taxonomy" id="1340428"/>
    <lineage>
        <taxon>Eukaryota</taxon>
        <taxon>Fungi</taxon>
        <taxon>Dikarya</taxon>
        <taxon>Ascomycota</taxon>
        <taxon>Pezizomycotina</taxon>
        <taxon>Dothideomycetes</taxon>
        <taxon>Pleosporomycetidae</taxon>
        <taxon>Pleosporales</taxon>
        <taxon>Sporormiaceae</taxon>
        <taxon>Sporormia</taxon>
    </lineage>
</organism>
<gene>
    <name evidence="2" type="ORF">M011DRAFT_4382</name>
</gene>
<dbReference type="Proteomes" id="UP000799440">
    <property type="component" value="Unassembled WGS sequence"/>
</dbReference>
<feature type="transmembrane region" description="Helical" evidence="1">
    <location>
        <begin position="37"/>
        <end position="56"/>
    </location>
</feature>
<protein>
    <submittedName>
        <fullName evidence="2">Uncharacterized protein</fullName>
    </submittedName>
</protein>
<evidence type="ECO:0000313" key="3">
    <source>
        <dbReference type="Proteomes" id="UP000799440"/>
    </source>
</evidence>
<proteinExistence type="predicted"/>
<evidence type="ECO:0000256" key="1">
    <source>
        <dbReference type="SAM" id="Phobius"/>
    </source>
</evidence>
<keyword evidence="3" id="KW-1185">Reference proteome</keyword>